<name>A0ABQ5QZ95_9ACTN</name>
<feature type="transmembrane region" description="Helical" evidence="1">
    <location>
        <begin position="102"/>
        <end position="121"/>
    </location>
</feature>
<evidence type="ECO:0000256" key="1">
    <source>
        <dbReference type="SAM" id="Phobius"/>
    </source>
</evidence>
<keyword evidence="1" id="KW-1133">Transmembrane helix</keyword>
<evidence type="ECO:0000313" key="3">
    <source>
        <dbReference type="Proteomes" id="UP001144280"/>
    </source>
</evidence>
<keyword evidence="1" id="KW-0812">Transmembrane</keyword>
<feature type="transmembrane region" description="Helical" evidence="1">
    <location>
        <begin position="68"/>
        <end position="87"/>
    </location>
</feature>
<dbReference type="Proteomes" id="UP001144280">
    <property type="component" value="Unassembled WGS sequence"/>
</dbReference>
<accession>A0ABQ5QZ95</accession>
<evidence type="ECO:0000313" key="2">
    <source>
        <dbReference type="EMBL" id="GLH98946.1"/>
    </source>
</evidence>
<keyword evidence="1" id="KW-0472">Membrane</keyword>
<sequence length="206" mass="20808">MLMWTLPAYAVVFGGVTFGRMDGGGPAPYLANGRLPHLIGWVVATWLGVVALLAIACLLAAARSRRSAAAGLLIGLTGIALLLPFAALPPDTAVYDWDARRLALAGAGVYSLGWVLAGWAVARSKLFSKADGLMLMVAGPMLGVGGLLVGPLQTVGAIFVLAAGIGMAWSAGHLVPAPRRGASAEAAAATGARAVAARAAVHPLTH</sequence>
<dbReference type="EMBL" id="BSDI01000019">
    <property type="protein sequence ID" value="GLH98946.1"/>
    <property type="molecule type" value="Genomic_DNA"/>
</dbReference>
<protein>
    <recommendedName>
        <fullName evidence="4">EamA domain-containing protein</fullName>
    </recommendedName>
</protein>
<evidence type="ECO:0008006" key="4">
    <source>
        <dbReference type="Google" id="ProtNLM"/>
    </source>
</evidence>
<feature type="transmembrane region" description="Helical" evidence="1">
    <location>
        <begin position="133"/>
        <end position="150"/>
    </location>
</feature>
<organism evidence="2 3">
    <name type="scientific">Phytohabitans aurantiacus</name>
    <dbReference type="NCBI Taxonomy" id="3016789"/>
    <lineage>
        <taxon>Bacteria</taxon>
        <taxon>Bacillati</taxon>
        <taxon>Actinomycetota</taxon>
        <taxon>Actinomycetes</taxon>
        <taxon>Micromonosporales</taxon>
        <taxon>Micromonosporaceae</taxon>
    </lineage>
</organism>
<feature type="transmembrane region" description="Helical" evidence="1">
    <location>
        <begin position="156"/>
        <end position="175"/>
    </location>
</feature>
<keyword evidence="3" id="KW-1185">Reference proteome</keyword>
<feature type="transmembrane region" description="Helical" evidence="1">
    <location>
        <begin position="38"/>
        <end position="61"/>
    </location>
</feature>
<proteinExistence type="predicted"/>
<reference evidence="2" key="1">
    <citation type="submission" date="2022-12" db="EMBL/GenBank/DDBJ databases">
        <title>New Phytohabitans aurantiacus sp. RD004123 nov., an actinomycete isolated from soil.</title>
        <authorList>
            <person name="Triningsih D.W."/>
            <person name="Harunari E."/>
            <person name="Igarashi Y."/>
        </authorList>
    </citation>
    <scope>NUCLEOTIDE SEQUENCE</scope>
    <source>
        <strain evidence="2">RD004123</strain>
    </source>
</reference>
<gene>
    <name evidence="2" type="ORF">Pa4123_42210</name>
</gene>
<comment type="caution">
    <text evidence="2">The sequence shown here is derived from an EMBL/GenBank/DDBJ whole genome shotgun (WGS) entry which is preliminary data.</text>
</comment>